<feature type="transmembrane region" description="Helical" evidence="10">
    <location>
        <begin position="21"/>
        <end position="40"/>
    </location>
</feature>
<dbReference type="STRING" id="1411621.AUC43_14995"/>
<dbReference type="GO" id="GO:0015297">
    <property type="term" value="F:antiporter activity"/>
    <property type="evidence" value="ECO:0007669"/>
    <property type="project" value="UniProtKB-KW"/>
</dbReference>
<evidence type="ECO:0000256" key="9">
    <source>
        <dbReference type="ARBA" id="ARBA00031636"/>
    </source>
</evidence>
<feature type="transmembrane region" description="Helical" evidence="10">
    <location>
        <begin position="369"/>
        <end position="390"/>
    </location>
</feature>
<evidence type="ECO:0000256" key="7">
    <source>
        <dbReference type="ARBA" id="ARBA00023065"/>
    </source>
</evidence>
<keyword evidence="4" id="KW-1003">Cell membrane</keyword>
<dbReference type="OrthoDB" id="9780160at2"/>
<feature type="transmembrane region" description="Helical" evidence="10">
    <location>
        <begin position="247"/>
        <end position="277"/>
    </location>
</feature>
<name>A0A0U3T0B1_9BACT</name>
<feature type="transmembrane region" description="Helical" evidence="10">
    <location>
        <begin position="289"/>
        <end position="308"/>
    </location>
</feature>
<feature type="transmembrane region" description="Helical" evidence="10">
    <location>
        <begin position="421"/>
        <end position="443"/>
    </location>
</feature>
<keyword evidence="2" id="KW-0813">Transport</keyword>
<evidence type="ECO:0000256" key="8">
    <source>
        <dbReference type="ARBA" id="ARBA00023136"/>
    </source>
</evidence>
<evidence type="ECO:0000313" key="11">
    <source>
        <dbReference type="EMBL" id="ALW86275.1"/>
    </source>
</evidence>
<dbReference type="KEGG" id="hyg:AUC43_14995"/>
<evidence type="ECO:0000313" key="12">
    <source>
        <dbReference type="Proteomes" id="UP000059542"/>
    </source>
</evidence>
<comment type="subcellular location">
    <subcellularLocation>
        <location evidence="1">Cell membrane</location>
        <topology evidence="1">Multi-pass membrane protein</topology>
    </subcellularLocation>
</comment>
<evidence type="ECO:0000256" key="10">
    <source>
        <dbReference type="SAM" id="Phobius"/>
    </source>
</evidence>
<dbReference type="CDD" id="cd13133">
    <property type="entry name" value="MATE_like_7"/>
    <property type="match status" value="1"/>
</dbReference>
<dbReference type="InterPro" id="IPR048279">
    <property type="entry name" value="MdtK-like"/>
</dbReference>
<dbReference type="Pfam" id="PF01554">
    <property type="entry name" value="MatE"/>
    <property type="match status" value="2"/>
</dbReference>
<sequence length="452" mass="47284">MTPPHAQPAKNPNRGASYSTLLRVAGPVLLGSLTQSIIYLTESLFVGRLGEVSLAAIGMGGLLFYLLTTVGAGLGLALQVVVARRMAQGRPGAARRQFAAAGHLALLLSGGLAVLLWLLAPPLSAALLPTPAAAAQVARYLRVVSLAVPASFGWLWLVGLYTGLGQTRLIPWSALGITVANILGSYAWIGGGFGAPRLGIAGAAWATVLSEGVGFVVLLVGLLWPAQAGLGGWLRKWRWHRRATRRLLRFAGPVVLQQVVEVSSWLAFFVLVGQLGIRALALSNIARSLYTFASLPALALAAALQTLVSRYVGQGRQAAVLPTVRRATVLAALLGLGPALALLAVPAQLAGWFSDEPALAAASVPLLRLLAGLLLAFSAGTMLSNAVVGVGGSDRALGMEVGATATYLLAAWGTVHLGLPLAAVWATEFAYWNLLGVLGWRYLRRGRWQPLH</sequence>
<dbReference type="Proteomes" id="UP000059542">
    <property type="component" value="Chromosome"/>
</dbReference>
<evidence type="ECO:0000256" key="3">
    <source>
        <dbReference type="ARBA" id="ARBA00022449"/>
    </source>
</evidence>
<evidence type="ECO:0000256" key="2">
    <source>
        <dbReference type="ARBA" id="ARBA00022448"/>
    </source>
</evidence>
<dbReference type="PANTHER" id="PTHR43298:SF2">
    <property type="entry name" value="FMN_FAD EXPORTER YEEO-RELATED"/>
    <property type="match status" value="1"/>
</dbReference>
<reference evidence="11 12" key="1">
    <citation type="submission" date="2015-12" db="EMBL/GenBank/DDBJ databases">
        <authorList>
            <person name="Shamseldin A."/>
            <person name="Moawad H."/>
            <person name="Abd El-Rahim W.M."/>
            <person name="Sadowsky M.J."/>
        </authorList>
    </citation>
    <scope>NUCLEOTIDE SEQUENCE [LARGE SCALE GENOMIC DNA]</scope>
    <source>
        <strain evidence="11 12">DG5B</strain>
    </source>
</reference>
<dbReference type="RefSeq" id="WP_068195363.1">
    <property type="nucleotide sequence ID" value="NZ_CP013909.1"/>
</dbReference>
<feature type="transmembrane region" description="Helical" evidence="10">
    <location>
        <begin position="201"/>
        <end position="226"/>
    </location>
</feature>
<feature type="transmembrane region" description="Helical" evidence="10">
    <location>
        <begin position="52"/>
        <end position="78"/>
    </location>
</feature>
<keyword evidence="7" id="KW-0406">Ion transport</keyword>
<evidence type="ECO:0000256" key="6">
    <source>
        <dbReference type="ARBA" id="ARBA00022989"/>
    </source>
</evidence>
<dbReference type="AlphaFoldDB" id="A0A0U3T0B1"/>
<keyword evidence="12" id="KW-1185">Reference proteome</keyword>
<dbReference type="EMBL" id="CP013909">
    <property type="protein sequence ID" value="ALW86275.1"/>
    <property type="molecule type" value="Genomic_DNA"/>
</dbReference>
<keyword evidence="3" id="KW-0050">Antiport</keyword>
<protein>
    <recommendedName>
        <fullName evidence="9">Multidrug-efflux transporter</fullName>
    </recommendedName>
</protein>
<feature type="transmembrane region" description="Helical" evidence="10">
    <location>
        <begin position="329"/>
        <end position="349"/>
    </location>
</feature>
<dbReference type="InterPro" id="IPR002528">
    <property type="entry name" value="MATE_fam"/>
</dbReference>
<evidence type="ECO:0000256" key="4">
    <source>
        <dbReference type="ARBA" id="ARBA00022475"/>
    </source>
</evidence>
<dbReference type="PIRSF" id="PIRSF006603">
    <property type="entry name" value="DinF"/>
    <property type="match status" value="1"/>
</dbReference>
<dbReference type="GO" id="GO:0005886">
    <property type="term" value="C:plasma membrane"/>
    <property type="evidence" value="ECO:0007669"/>
    <property type="project" value="UniProtKB-SubCell"/>
</dbReference>
<dbReference type="InterPro" id="IPR050222">
    <property type="entry name" value="MATE_MdtK"/>
</dbReference>
<feature type="transmembrane region" description="Helical" evidence="10">
    <location>
        <begin position="169"/>
        <end position="189"/>
    </location>
</feature>
<feature type="transmembrane region" description="Helical" evidence="10">
    <location>
        <begin position="98"/>
        <end position="120"/>
    </location>
</feature>
<dbReference type="GO" id="GO:0042910">
    <property type="term" value="F:xenobiotic transmembrane transporter activity"/>
    <property type="evidence" value="ECO:0007669"/>
    <property type="project" value="InterPro"/>
</dbReference>
<dbReference type="NCBIfam" id="TIGR00797">
    <property type="entry name" value="matE"/>
    <property type="match status" value="1"/>
</dbReference>
<dbReference type="PANTHER" id="PTHR43298">
    <property type="entry name" value="MULTIDRUG RESISTANCE PROTEIN NORM-RELATED"/>
    <property type="match status" value="1"/>
</dbReference>
<organism evidence="11 12">
    <name type="scientific">Hymenobacter sedentarius</name>
    <dbReference type="NCBI Taxonomy" id="1411621"/>
    <lineage>
        <taxon>Bacteria</taxon>
        <taxon>Pseudomonadati</taxon>
        <taxon>Bacteroidota</taxon>
        <taxon>Cytophagia</taxon>
        <taxon>Cytophagales</taxon>
        <taxon>Hymenobacteraceae</taxon>
        <taxon>Hymenobacter</taxon>
    </lineage>
</organism>
<dbReference type="GO" id="GO:0006811">
    <property type="term" value="P:monoatomic ion transport"/>
    <property type="evidence" value="ECO:0007669"/>
    <property type="project" value="UniProtKB-KW"/>
</dbReference>
<feature type="transmembrane region" description="Helical" evidence="10">
    <location>
        <begin position="140"/>
        <end position="162"/>
    </location>
</feature>
<evidence type="ECO:0000256" key="1">
    <source>
        <dbReference type="ARBA" id="ARBA00004651"/>
    </source>
</evidence>
<keyword evidence="6 10" id="KW-1133">Transmembrane helix</keyword>
<keyword evidence="5 10" id="KW-0812">Transmembrane</keyword>
<proteinExistence type="predicted"/>
<keyword evidence="8 10" id="KW-0472">Membrane</keyword>
<accession>A0A0U3T0B1</accession>
<evidence type="ECO:0000256" key="5">
    <source>
        <dbReference type="ARBA" id="ARBA00022692"/>
    </source>
</evidence>
<feature type="transmembrane region" description="Helical" evidence="10">
    <location>
        <begin position="397"/>
        <end position="415"/>
    </location>
</feature>
<gene>
    <name evidence="11" type="ORF">AUC43_14995</name>
</gene>